<dbReference type="InterPro" id="IPR039970">
    <property type="entry name" value="TF_Grauzone"/>
</dbReference>
<dbReference type="Proteomes" id="UP001321760">
    <property type="component" value="Unassembled WGS sequence"/>
</dbReference>
<proteinExistence type="predicted"/>
<evidence type="ECO:0008006" key="4">
    <source>
        <dbReference type="Google" id="ProtNLM"/>
    </source>
</evidence>
<dbReference type="EMBL" id="MU865939">
    <property type="protein sequence ID" value="KAK4449115.1"/>
    <property type="molecule type" value="Genomic_DNA"/>
</dbReference>
<evidence type="ECO:0000313" key="3">
    <source>
        <dbReference type="Proteomes" id="UP001321760"/>
    </source>
</evidence>
<feature type="region of interest" description="Disordered" evidence="1">
    <location>
        <begin position="175"/>
        <end position="316"/>
    </location>
</feature>
<gene>
    <name evidence="2" type="ORF">QBC34DRAFT_98547</name>
</gene>
<dbReference type="GO" id="GO:0003700">
    <property type="term" value="F:DNA-binding transcription factor activity"/>
    <property type="evidence" value="ECO:0007669"/>
    <property type="project" value="InterPro"/>
</dbReference>
<feature type="compositionally biased region" description="Basic and acidic residues" evidence="1">
    <location>
        <begin position="243"/>
        <end position="253"/>
    </location>
</feature>
<dbReference type="PANTHER" id="PTHR23225:SF2">
    <property type="entry name" value="AT09679P-RELATED"/>
    <property type="match status" value="1"/>
</dbReference>
<reference evidence="2" key="2">
    <citation type="submission" date="2023-05" db="EMBL/GenBank/DDBJ databases">
        <authorList>
            <consortium name="Lawrence Berkeley National Laboratory"/>
            <person name="Steindorff A."/>
            <person name="Hensen N."/>
            <person name="Bonometti L."/>
            <person name="Westerberg I."/>
            <person name="Brannstrom I.O."/>
            <person name="Guillou S."/>
            <person name="Cros-Aarteil S."/>
            <person name="Calhoun S."/>
            <person name="Haridas S."/>
            <person name="Kuo A."/>
            <person name="Mondo S."/>
            <person name="Pangilinan J."/>
            <person name="Riley R."/>
            <person name="Labutti K."/>
            <person name="Andreopoulos B."/>
            <person name="Lipzen A."/>
            <person name="Chen C."/>
            <person name="Yanf M."/>
            <person name="Daum C."/>
            <person name="Ng V."/>
            <person name="Clum A."/>
            <person name="Ohm R."/>
            <person name="Martin F."/>
            <person name="Silar P."/>
            <person name="Natvig D."/>
            <person name="Lalanne C."/>
            <person name="Gautier V."/>
            <person name="Ament-Velasquez S.L."/>
            <person name="Kruys A."/>
            <person name="Hutchinson M.I."/>
            <person name="Powell A.J."/>
            <person name="Barry K."/>
            <person name="Miller A.N."/>
            <person name="Grigoriev I.V."/>
            <person name="Debuchy R."/>
            <person name="Gladieux P."/>
            <person name="Thoren M.H."/>
            <person name="Johannesson H."/>
        </authorList>
    </citation>
    <scope>NUCLEOTIDE SEQUENCE</scope>
    <source>
        <strain evidence="2">PSN243</strain>
    </source>
</reference>
<feature type="region of interest" description="Disordered" evidence="1">
    <location>
        <begin position="397"/>
        <end position="426"/>
    </location>
</feature>
<evidence type="ECO:0000313" key="2">
    <source>
        <dbReference type="EMBL" id="KAK4449115.1"/>
    </source>
</evidence>
<protein>
    <recommendedName>
        <fullName evidence="4">C2H2-type domain-containing protein</fullName>
    </recommendedName>
</protein>
<name>A0AAV9GMA7_9PEZI</name>
<reference evidence="2" key="1">
    <citation type="journal article" date="2023" name="Mol. Phylogenet. Evol.">
        <title>Genome-scale phylogeny and comparative genomics of the fungal order Sordariales.</title>
        <authorList>
            <person name="Hensen N."/>
            <person name="Bonometti L."/>
            <person name="Westerberg I."/>
            <person name="Brannstrom I.O."/>
            <person name="Guillou S."/>
            <person name="Cros-Aarteil S."/>
            <person name="Calhoun S."/>
            <person name="Haridas S."/>
            <person name="Kuo A."/>
            <person name="Mondo S."/>
            <person name="Pangilinan J."/>
            <person name="Riley R."/>
            <person name="LaButti K."/>
            <person name="Andreopoulos B."/>
            <person name="Lipzen A."/>
            <person name="Chen C."/>
            <person name="Yan M."/>
            <person name="Daum C."/>
            <person name="Ng V."/>
            <person name="Clum A."/>
            <person name="Steindorff A."/>
            <person name="Ohm R.A."/>
            <person name="Martin F."/>
            <person name="Silar P."/>
            <person name="Natvig D.O."/>
            <person name="Lalanne C."/>
            <person name="Gautier V."/>
            <person name="Ament-Velasquez S.L."/>
            <person name="Kruys A."/>
            <person name="Hutchinson M.I."/>
            <person name="Powell A.J."/>
            <person name="Barry K."/>
            <person name="Miller A.N."/>
            <person name="Grigoriev I.V."/>
            <person name="Debuchy R."/>
            <person name="Gladieux P."/>
            <person name="Hiltunen Thoren M."/>
            <person name="Johannesson H."/>
        </authorList>
    </citation>
    <scope>NUCLEOTIDE SEQUENCE</scope>
    <source>
        <strain evidence="2">PSN243</strain>
    </source>
</reference>
<dbReference type="PANTHER" id="PTHR23225">
    <property type="entry name" value="ZINC FINGER PROTEIN"/>
    <property type="match status" value="1"/>
</dbReference>
<sequence>MSNSQLWSYGYASGDPMEFDILSDQNMQQSPYHFAQSFLDEGPRTFFSAEVPSHRTLKLEYHNHPNVGITPVHRPAHARFASPISSSEPSSASGSAHSPPADTEDPSSPPAELLISPYTRPAAYNTIWGTHEHNLQFGNMGPDACVNPIQVNSQPDFCDETENISFDFGRTNSWDSYSGPSQCDAEPTSYPPTASVTDVPIKRMSSPEDTQPPIKEEIEAYPESPLGGDSDEEHAVVPPPPKRKADNDDEWKPSKKGKSNNGRPTTRPRSRSNKFATESPKKRNNRPNPEPTQLHKQHTVSPRRLPPHANTIPKHPLYCREQGCSTSKQSYPDKASLDAHTKKKHTRPYICVFHFAGCESTFATKNEWKRHVNSQHILLNYWLCQEDECSKTCNGPSPVPTNSTAARGVPKPSNVPKGVPRENIPNGAIFNRKDLYTQHMRRMHMPDDLKKTSVTGNGKKAGPAAAANSTAVQKWEEDLSRFQEGAKRERCKLPESMTCPAQGCVAEFNNPEAWDQRMEHVARHLDAASQGREVNVVFGGEHDTCLTEWAGREDVAIIERDGGGRWVLAKGNTSTAQAKGRAEKGGVLMVASPVRNKSKPVVEVADEIVVGEEEDEDGDLDAEGEPDY</sequence>
<evidence type="ECO:0000256" key="1">
    <source>
        <dbReference type="SAM" id="MobiDB-lite"/>
    </source>
</evidence>
<keyword evidence="3" id="KW-1185">Reference proteome</keyword>
<organism evidence="2 3">
    <name type="scientific">Podospora aff. communis PSN243</name>
    <dbReference type="NCBI Taxonomy" id="3040156"/>
    <lineage>
        <taxon>Eukaryota</taxon>
        <taxon>Fungi</taxon>
        <taxon>Dikarya</taxon>
        <taxon>Ascomycota</taxon>
        <taxon>Pezizomycotina</taxon>
        <taxon>Sordariomycetes</taxon>
        <taxon>Sordariomycetidae</taxon>
        <taxon>Sordariales</taxon>
        <taxon>Podosporaceae</taxon>
        <taxon>Podospora</taxon>
    </lineage>
</organism>
<feature type="region of interest" description="Disordered" evidence="1">
    <location>
        <begin position="81"/>
        <end position="113"/>
    </location>
</feature>
<feature type="compositionally biased region" description="Low complexity" evidence="1">
    <location>
        <begin position="81"/>
        <end position="101"/>
    </location>
</feature>
<comment type="caution">
    <text evidence="2">The sequence shown here is derived from an EMBL/GenBank/DDBJ whole genome shotgun (WGS) entry which is preliminary data.</text>
</comment>
<accession>A0AAV9GMA7</accession>
<dbReference type="AlphaFoldDB" id="A0AAV9GMA7"/>